<sequence length="299" mass="33283">MNKRAMMSYLLTSVLAMAGFTGVADSPTVQAKAPVKDYASHTAKAAIDFGVQKKYLWLDSKGNFYPNSQITQGQFITSLVAIRGLKEVAPVPQLPAGHWAKMSYEKAQKAGILAGVKVEPNRLLTKEETAALVYAAWKPIRGEKNPNLTNTGALITWGWMKPAPSGQPKFREDLPVTRGEAAEILRYLWKDKWQLEQGAKYADEFHKSLKVVNGKISGKVPKGDSDFMIVVQFFTKQNGLEGFTNNQSFNIPLNKTSSFSFNVINNNDSTDAGIYLYTRLPSLEQTNNTRKFYKTKGMK</sequence>
<proteinExistence type="predicted"/>
<dbReference type="EMBL" id="CP042161">
    <property type="protein sequence ID" value="QDS37278.1"/>
    <property type="molecule type" value="Genomic_DNA"/>
</dbReference>
<feature type="signal peptide" evidence="1">
    <location>
        <begin position="1"/>
        <end position="18"/>
    </location>
</feature>
<dbReference type="PROSITE" id="PS51272">
    <property type="entry name" value="SLH"/>
    <property type="match status" value="1"/>
</dbReference>
<evidence type="ECO:0000313" key="3">
    <source>
        <dbReference type="EMBL" id="QDS37278.1"/>
    </source>
</evidence>
<gene>
    <name evidence="3" type="ORF">FPS98_26780</name>
</gene>
<dbReference type="RefSeq" id="WP_144618718.1">
    <property type="nucleotide sequence ID" value="NZ_CP042161.1"/>
</dbReference>
<dbReference type="AlphaFoldDB" id="A0A517IEI4"/>
<feature type="chain" id="PRO_5039451648" evidence="1">
    <location>
        <begin position="19"/>
        <end position="299"/>
    </location>
</feature>
<organism evidence="3 4">
    <name type="scientific">Brevibacillus brevis</name>
    <name type="common">Bacillus brevis</name>
    <dbReference type="NCBI Taxonomy" id="1393"/>
    <lineage>
        <taxon>Bacteria</taxon>
        <taxon>Bacillati</taxon>
        <taxon>Bacillota</taxon>
        <taxon>Bacilli</taxon>
        <taxon>Bacillales</taxon>
        <taxon>Paenibacillaceae</taxon>
        <taxon>Brevibacillus</taxon>
    </lineage>
</organism>
<dbReference type="Proteomes" id="UP000317713">
    <property type="component" value="Chromosome"/>
</dbReference>
<protein>
    <submittedName>
        <fullName evidence="3">S-layer homology domain-containing protein</fullName>
    </submittedName>
</protein>
<dbReference type="InterPro" id="IPR001119">
    <property type="entry name" value="SLH_dom"/>
</dbReference>
<accession>A0A517IEI4</accession>
<dbReference type="Pfam" id="PF00395">
    <property type="entry name" value="SLH"/>
    <property type="match status" value="1"/>
</dbReference>
<evidence type="ECO:0000313" key="4">
    <source>
        <dbReference type="Proteomes" id="UP000317713"/>
    </source>
</evidence>
<name>A0A517IEI4_BREBE</name>
<reference evidence="3 4" key="1">
    <citation type="submission" date="2019-07" db="EMBL/GenBank/DDBJ databases">
        <title>Characterization of Brevibacillus brevis HK544, as a potential biocontrol agent.</title>
        <authorList>
            <person name="Kim H."/>
        </authorList>
    </citation>
    <scope>NUCLEOTIDE SEQUENCE [LARGE SCALE GENOMIC DNA]</scope>
    <source>
        <strain evidence="3 4">HK544</strain>
    </source>
</reference>
<keyword evidence="1" id="KW-0732">Signal</keyword>
<evidence type="ECO:0000259" key="2">
    <source>
        <dbReference type="PROSITE" id="PS51272"/>
    </source>
</evidence>
<evidence type="ECO:0000256" key="1">
    <source>
        <dbReference type="SAM" id="SignalP"/>
    </source>
</evidence>
<feature type="domain" description="SLH" evidence="2">
    <location>
        <begin position="87"/>
        <end position="147"/>
    </location>
</feature>